<protein>
    <submittedName>
        <fullName evidence="2">Membrane protein</fullName>
    </submittedName>
</protein>
<gene>
    <name evidence="2" type="ORF">V466_19155</name>
</gene>
<dbReference type="PIRSF" id="PIRSF015875">
    <property type="entry name" value="UCP015875"/>
    <property type="match status" value="1"/>
</dbReference>
<dbReference type="eggNOG" id="COG3399">
    <property type="taxonomic scope" value="Bacteria"/>
</dbReference>
<dbReference type="EMBL" id="AZQQ01000088">
    <property type="protein sequence ID" value="KDD67419.1"/>
    <property type="molecule type" value="Genomic_DNA"/>
</dbReference>
<feature type="transmembrane region" description="Helical" evidence="1">
    <location>
        <begin position="54"/>
        <end position="71"/>
    </location>
</feature>
<evidence type="ECO:0000313" key="3">
    <source>
        <dbReference type="Proteomes" id="UP000026739"/>
    </source>
</evidence>
<feature type="transmembrane region" description="Helical" evidence="1">
    <location>
        <begin position="6"/>
        <end position="28"/>
    </location>
</feature>
<dbReference type="RefSeq" id="WP_033059055.1">
    <property type="nucleotide sequence ID" value="NZ_AZQQ01000088.1"/>
</dbReference>
<evidence type="ECO:0000256" key="1">
    <source>
        <dbReference type="SAM" id="Phobius"/>
    </source>
</evidence>
<evidence type="ECO:0000313" key="2">
    <source>
        <dbReference type="EMBL" id="KDD67419.1"/>
    </source>
</evidence>
<name>A0A059L079_9PSED</name>
<accession>A0A059L079</accession>
<keyword evidence="1" id="KW-1133">Transmembrane helix</keyword>
<dbReference type="Proteomes" id="UP000026739">
    <property type="component" value="Unassembled WGS sequence"/>
</dbReference>
<feature type="transmembrane region" description="Helical" evidence="1">
    <location>
        <begin position="122"/>
        <end position="144"/>
    </location>
</feature>
<feature type="transmembrane region" description="Helical" evidence="1">
    <location>
        <begin position="91"/>
        <end position="110"/>
    </location>
</feature>
<organism evidence="2 3">
    <name type="scientific">Pseudomonas mandelii PD30</name>
    <dbReference type="NCBI Taxonomy" id="1419583"/>
    <lineage>
        <taxon>Bacteria</taxon>
        <taxon>Pseudomonadati</taxon>
        <taxon>Pseudomonadota</taxon>
        <taxon>Gammaproteobacteria</taxon>
        <taxon>Pseudomonadales</taxon>
        <taxon>Pseudomonadaceae</taxon>
        <taxon>Pseudomonas</taxon>
    </lineage>
</organism>
<proteinExistence type="predicted"/>
<reference evidence="2 3" key="1">
    <citation type="submission" date="2013-12" db="EMBL/GenBank/DDBJ databases">
        <authorList>
            <person name="Formusa P.A."/>
            <person name="Habash M."/>
            <person name="Lee H."/>
            <person name="Trevors J.T."/>
        </authorList>
    </citation>
    <scope>NUCLEOTIDE SEQUENCE [LARGE SCALE GENOMIC DNA]</scope>
    <source>
        <strain evidence="2 3">PD30</strain>
    </source>
</reference>
<comment type="caution">
    <text evidence="2">The sequence shown here is derived from an EMBL/GenBank/DDBJ whole genome shotgun (WGS) entry which is preliminary data.</text>
</comment>
<sequence>MLYPFLLVTHLLAAIAFIGTLFFEVVIWHRARQQLADTAQTTADQAIAVRSRKVLHGVVLLLYGAGISLAWQHRGVLSQPLASSFGTLLSLKIVLALSIIGHYFLLAYWLKSARLTTTRASWIRRSILGHMVLIVILAKAMFYWHG</sequence>
<keyword evidence="1" id="KW-0812">Transmembrane</keyword>
<dbReference type="InterPro" id="IPR007418">
    <property type="entry name" value="DUF474"/>
</dbReference>
<keyword evidence="1" id="KW-0472">Membrane</keyword>
<dbReference type="AlphaFoldDB" id="A0A059L079"/>